<dbReference type="AlphaFoldDB" id="A0A848N3Q0"/>
<comment type="caution">
    <text evidence="1">The sequence shown here is derived from an EMBL/GenBank/DDBJ whole genome shotgun (WGS) entry which is preliminary data.</text>
</comment>
<organism evidence="1 2">
    <name type="scientific">Chryseobacterium aquaticum</name>
    <dbReference type="NCBI Taxonomy" id="452084"/>
    <lineage>
        <taxon>Bacteria</taxon>
        <taxon>Pseudomonadati</taxon>
        <taxon>Bacteroidota</taxon>
        <taxon>Flavobacteriia</taxon>
        <taxon>Flavobacteriales</taxon>
        <taxon>Weeksellaceae</taxon>
        <taxon>Chryseobacterium group</taxon>
        <taxon>Chryseobacterium</taxon>
    </lineage>
</organism>
<dbReference type="EMBL" id="JABCJF010000001">
    <property type="protein sequence ID" value="NMR33290.1"/>
    <property type="molecule type" value="Genomic_DNA"/>
</dbReference>
<reference evidence="1 2" key="1">
    <citation type="submission" date="2020-04" db="EMBL/GenBank/DDBJ databases">
        <title>Genome analysis and antimicrobial resistance characteristics of Chryseobacterium aquaticum isolated from farmed salmonids.</title>
        <authorList>
            <person name="Saticioglu I.B."/>
            <person name="Duman M."/>
            <person name="Altun S."/>
        </authorList>
    </citation>
    <scope>NUCLEOTIDE SEQUENCE [LARGE SCALE GENOMIC DNA]</scope>
    <source>
        <strain evidence="1 2">C-174</strain>
    </source>
</reference>
<evidence type="ECO:0000313" key="1">
    <source>
        <dbReference type="EMBL" id="NMR33290.1"/>
    </source>
</evidence>
<name>A0A848N3Q0_9FLAO</name>
<evidence type="ECO:0008006" key="3">
    <source>
        <dbReference type="Google" id="ProtNLM"/>
    </source>
</evidence>
<proteinExistence type="predicted"/>
<dbReference type="Proteomes" id="UP000548067">
    <property type="component" value="Unassembled WGS sequence"/>
</dbReference>
<sequence length="382" mass="40425">MPILLAGLVKSQEGRVGINTVSPKTTLDVNGKSDSNGLSLSGDITGLQAPRLTRAELTNKGNTLYGADQRGAIVYITDVSGGNNVSQRVNITSVGYYYFDGTVWNRIAFNSGALLNPVTSDNGLTKTGNSIQLGGTLIKNTEIATAGFNTIFSGAGNLGVGTNAPAEKLDIEGKVRIRSTPELAELDAKPLFIGGNGVVGTLKEGGPKTLYIDAINVFTTSNNNLLSDFNNGNHIVIRFGPINDNIRLNTMDATVNPGYVTIKQNGFYQLNASLGTSVTSSSNLNIFQVFNVEKSSDGGVTWTTVSGTRTVSLIPPNFNDFRVFCTLPTVVTQLQANDRLRMVTFRPVAANGTLLGGTLDDIIINGSTELGTKGFTFGLTKL</sequence>
<accession>A0A848N3Q0</accession>
<protein>
    <recommendedName>
        <fullName evidence="3">C1q domain-containing protein</fullName>
    </recommendedName>
</protein>
<gene>
    <name evidence="1" type="ORF">HIO71_03610</name>
</gene>
<dbReference type="RefSeq" id="WP_169320353.1">
    <property type="nucleotide sequence ID" value="NZ_JABCJF010000001.1"/>
</dbReference>
<evidence type="ECO:0000313" key="2">
    <source>
        <dbReference type="Proteomes" id="UP000548067"/>
    </source>
</evidence>